<name>A0A243ZYA1_ECOLX</name>
<reference evidence="1" key="2">
    <citation type="submission" date="2020-03" db="EMBL/GenBank/DDBJ databases">
        <authorList>
            <consortium name="NCBI Pathogen Detection Project"/>
        </authorList>
    </citation>
    <scope>NUCLEOTIDE SEQUENCE</scope>
    <source>
        <strain evidence="1">AMC_487</strain>
    </source>
</reference>
<dbReference type="RefSeq" id="WP_086624064.1">
    <property type="nucleotide sequence ID" value="NZ_CP172185.1"/>
</dbReference>
<reference evidence="1" key="1">
    <citation type="journal article" date="2018" name="Genome Biol.">
        <title>SKESA: strategic k-mer extension for scrupulous assemblies.</title>
        <authorList>
            <person name="Souvorov A."/>
            <person name="Agarwala R."/>
            <person name="Lipman D.J."/>
        </authorList>
    </citation>
    <scope>NUCLEOTIDE SEQUENCE [LARGE SCALE GENOMIC DNA]</scope>
    <source>
        <strain evidence="1">AMC_487</strain>
    </source>
</reference>
<protein>
    <submittedName>
        <fullName evidence="1">Uncharacterized protein</fullName>
    </submittedName>
</protein>
<sequence>MKKRDLKKHLRSQIEYFEDKAAKTGLSGKENMNFRAHLLTWRILNITRDGLEPLAYLMEDGETLIQDPNVEMEKKEMDLPIIGLFEIPELIGRYEHENRQLAAFLSVTIERLEAVKHDIPFGFDERTEGDLLSFQIALNVLTAEPSAWLRPERHHNTFAFTVIPYDAAQEEDNFETRLVPLYQIADFYTLIRW</sequence>
<dbReference type="EMBL" id="DABERK010000060">
    <property type="protein sequence ID" value="HAI5335218.1"/>
    <property type="molecule type" value="Genomic_DNA"/>
</dbReference>
<accession>A0A243ZYA1</accession>
<comment type="caution">
    <text evidence="1">The sequence shown here is derived from an EMBL/GenBank/DDBJ whole genome shotgun (WGS) entry which is preliminary data.</text>
</comment>
<evidence type="ECO:0000313" key="1">
    <source>
        <dbReference type="EMBL" id="HAI5335218.1"/>
    </source>
</evidence>
<gene>
    <name evidence="1" type="ORF">HJQ60_005350</name>
</gene>
<dbReference type="AlphaFoldDB" id="A0A243ZYA1"/>
<organism evidence="1">
    <name type="scientific">Escherichia coli</name>
    <dbReference type="NCBI Taxonomy" id="562"/>
    <lineage>
        <taxon>Bacteria</taxon>
        <taxon>Pseudomonadati</taxon>
        <taxon>Pseudomonadota</taxon>
        <taxon>Gammaproteobacteria</taxon>
        <taxon>Enterobacterales</taxon>
        <taxon>Enterobacteriaceae</taxon>
        <taxon>Escherichia</taxon>
    </lineage>
</organism>
<dbReference type="Proteomes" id="UP000845800">
    <property type="component" value="Unassembled WGS sequence"/>
</dbReference>
<proteinExistence type="predicted"/>